<keyword evidence="3" id="KW-0175">Coiled coil</keyword>
<dbReference type="SUPFAM" id="SSF56954">
    <property type="entry name" value="Outer membrane efflux proteins (OEP)"/>
    <property type="match status" value="1"/>
</dbReference>
<evidence type="ECO:0000313" key="4">
    <source>
        <dbReference type="EMBL" id="RIJ29594.1"/>
    </source>
</evidence>
<keyword evidence="2" id="KW-0564">Palmitate</keyword>
<comment type="caution">
    <text evidence="4">The sequence shown here is derived from an EMBL/GenBank/DDBJ whole genome shotgun (WGS) entry which is preliminary data.</text>
</comment>
<dbReference type="PANTHER" id="PTHR30203">
    <property type="entry name" value="OUTER MEMBRANE CATION EFFLUX PROTEIN"/>
    <property type="match status" value="1"/>
</dbReference>
<name>A0A399RGK5_9PROT</name>
<dbReference type="OrthoDB" id="7181739at2"/>
<dbReference type="Proteomes" id="UP000265845">
    <property type="component" value="Unassembled WGS sequence"/>
</dbReference>
<feature type="signal peptide" evidence="2">
    <location>
        <begin position="1"/>
        <end position="20"/>
    </location>
</feature>
<keyword evidence="2" id="KW-0812">Transmembrane</keyword>
<keyword evidence="5" id="KW-1185">Reference proteome</keyword>
<evidence type="ECO:0000313" key="5">
    <source>
        <dbReference type="Proteomes" id="UP000265845"/>
    </source>
</evidence>
<gene>
    <name evidence="4" type="ORF">D1222_09390</name>
</gene>
<dbReference type="AlphaFoldDB" id="A0A399RGK5"/>
<evidence type="ECO:0000256" key="1">
    <source>
        <dbReference type="ARBA" id="ARBA00007613"/>
    </source>
</evidence>
<dbReference type="NCBIfam" id="TIGR01845">
    <property type="entry name" value="outer_NodT"/>
    <property type="match status" value="1"/>
</dbReference>
<dbReference type="InterPro" id="IPR010131">
    <property type="entry name" value="MdtP/NodT-like"/>
</dbReference>
<evidence type="ECO:0000256" key="3">
    <source>
        <dbReference type="SAM" id="Coils"/>
    </source>
</evidence>
<keyword evidence="2" id="KW-0472">Membrane</keyword>
<reference evidence="4 5" key="1">
    <citation type="submission" date="2018-08" db="EMBL/GenBank/DDBJ databases">
        <title>Henriciella mobilis sp. nov., isolated from seawater.</title>
        <authorList>
            <person name="Cheng H."/>
            <person name="Wu Y.-H."/>
            <person name="Xu X.-W."/>
            <person name="Guo L.-L."/>
        </authorList>
    </citation>
    <scope>NUCLEOTIDE SEQUENCE [LARGE SCALE GENOMIC DNA]</scope>
    <source>
        <strain evidence="4 5">CCUG67844</strain>
    </source>
</reference>
<dbReference type="PROSITE" id="PS51257">
    <property type="entry name" value="PROKAR_LIPOPROTEIN"/>
    <property type="match status" value="1"/>
</dbReference>
<comment type="subcellular location">
    <subcellularLocation>
        <location evidence="2">Cell membrane</location>
        <topology evidence="2">Lipid-anchor</topology>
    </subcellularLocation>
</comment>
<dbReference type="GO" id="GO:0005886">
    <property type="term" value="C:plasma membrane"/>
    <property type="evidence" value="ECO:0007669"/>
    <property type="project" value="UniProtKB-SubCell"/>
</dbReference>
<sequence>MSASRRTLNMKNLLRISAVAACALFLSACLTVGPEYEPPETEVYQDSWVAGDLAVLAPGQLPRSDWWTAFDDELLTALISDAKARNPSIDEAAANVAGAQAALGAARSAGLPMGALNASVVRQKQSAASLGANVPFEFGAQTLYSTGAELSWQADLFGRTANGIAQAEAALGGREAVAADAARAIIAETARTYLTLRELDARISVNEENVERQEDVLGLTIRLREAGEVADIDVERQTNLVQTTKAAISALKAARAQTVTGLARLTGHTLPDFYEAYPALQPGGSVELEPVEAFGPVEIGEPKELLRRRPDIRAAERQLAAATYRVGIETADLYPSLTLSGQANFQSGDVGELFSADALGYNFGPRLSWGIFNLPLTRAQIEQAEADVEAARANFEAAVLDALTETEAALLAYNYAVEETAFRSGALTAATRARDLIEIRYREGAESLLSLIDAQRQTLSAEDGEIQARYEALRRRVGIYAAFGG</sequence>
<keyword evidence="2" id="KW-0449">Lipoprotein</keyword>
<dbReference type="Gene3D" id="2.20.200.10">
    <property type="entry name" value="Outer membrane efflux proteins (OEP)"/>
    <property type="match status" value="1"/>
</dbReference>
<keyword evidence="2" id="KW-1134">Transmembrane beta strand</keyword>
<keyword evidence="2" id="KW-0732">Signal</keyword>
<dbReference type="EMBL" id="QWGA01000006">
    <property type="protein sequence ID" value="RIJ29594.1"/>
    <property type="molecule type" value="Genomic_DNA"/>
</dbReference>
<dbReference type="GO" id="GO:0015562">
    <property type="term" value="F:efflux transmembrane transporter activity"/>
    <property type="evidence" value="ECO:0007669"/>
    <property type="project" value="InterPro"/>
</dbReference>
<comment type="similarity">
    <text evidence="1 2">Belongs to the outer membrane factor (OMF) (TC 1.B.17) family.</text>
</comment>
<feature type="coiled-coil region" evidence="3">
    <location>
        <begin position="374"/>
        <end position="401"/>
    </location>
</feature>
<dbReference type="InterPro" id="IPR003423">
    <property type="entry name" value="OMP_efflux"/>
</dbReference>
<protein>
    <submittedName>
        <fullName evidence="4">TolC family protein</fullName>
    </submittedName>
</protein>
<evidence type="ECO:0000256" key="2">
    <source>
        <dbReference type="RuleBase" id="RU362097"/>
    </source>
</evidence>
<feature type="chain" id="PRO_5017106298" evidence="2">
    <location>
        <begin position="21"/>
        <end position="485"/>
    </location>
</feature>
<accession>A0A399RGK5</accession>
<dbReference type="Pfam" id="PF02321">
    <property type="entry name" value="OEP"/>
    <property type="match status" value="2"/>
</dbReference>
<dbReference type="Gene3D" id="1.20.1600.10">
    <property type="entry name" value="Outer membrane efflux proteins (OEP)"/>
    <property type="match status" value="1"/>
</dbReference>
<dbReference type="PANTHER" id="PTHR30203:SF25">
    <property type="entry name" value="OUTER MEMBRANE PROTEIN-RELATED"/>
    <property type="match status" value="1"/>
</dbReference>
<proteinExistence type="inferred from homology"/>
<organism evidence="4 5">
    <name type="scientific">Henriciella algicola</name>
    <dbReference type="NCBI Taxonomy" id="1608422"/>
    <lineage>
        <taxon>Bacteria</taxon>
        <taxon>Pseudomonadati</taxon>
        <taxon>Pseudomonadota</taxon>
        <taxon>Alphaproteobacteria</taxon>
        <taxon>Hyphomonadales</taxon>
        <taxon>Hyphomonadaceae</taxon>
        <taxon>Henriciella</taxon>
    </lineage>
</organism>